<organism evidence="2 3">
    <name type="scientific">Sporothrix schenckii 1099-18</name>
    <dbReference type="NCBI Taxonomy" id="1397361"/>
    <lineage>
        <taxon>Eukaryota</taxon>
        <taxon>Fungi</taxon>
        <taxon>Dikarya</taxon>
        <taxon>Ascomycota</taxon>
        <taxon>Pezizomycotina</taxon>
        <taxon>Sordariomycetes</taxon>
        <taxon>Sordariomycetidae</taxon>
        <taxon>Ophiostomatales</taxon>
        <taxon>Ophiostomataceae</taxon>
        <taxon>Sporothrix</taxon>
    </lineage>
</organism>
<comment type="caution">
    <text evidence="2">The sequence shown here is derived from an EMBL/GenBank/DDBJ whole genome shotgun (WGS) entry which is preliminary data.</text>
</comment>
<dbReference type="KEGG" id="ssck:SPSK_04584"/>
<name>A0A0F2LZD4_SPOSC</name>
<feature type="compositionally biased region" description="Polar residues" evidence="1">
    <location>
        <begin position="1"/>
        <end position="11"/>
    </location>
</feature>
<dbReference type="Proteomes" id="UP000033710">
    <property type="component" value="Unassembled WGS sequence"/>
</dbReference>
<reference evidence="2 3" key="1">
    <citation type="journal article" date="2014" name="BMC Genomics">
        <title>Comparative genomics of the major fungal agents of human and animal Sporotrichosis: Sporothrix schenckii and Sporothrix brasiliensis.</title>
        <authorList>
            <person name="Teixeira M.M."/>
            <person name="de Almeida L.G."/>
            <person name="Kubitschek-Barreira P."/>
            <person name="Alves F.L."/>
            <person name="Kioshima E.S."/>
            <person name="Abadio A.K."/>
            <person name="Fernandes L."/>
            <person name="Derengowski L.S."/>
            <person name="Ferreira K.S."/>
            <person name="Souza R.C."/>
            <person name="Ruiz J.C."/>
            <person name="de Andrade N.C."/>
            <person name="Paes H.C."/>
            <person name="Nicola A.M."/>
            <person name="Albuquerque P."/>
            <person name="Gerber A.L."/>
            <person name="Martins V.P."/>
            <person name="Peconick L.D."/>
            <person name="Neto A.V."/>
            <person name="Chaucanez C.B."/>
            <person name="Silva P.A."/>
            <person name="Cunha O.L."/>
            <person name="de Oliveira F.F."/>
            <person name="dos Santos T.C."/>
            <person name="Barros A.L."/>
            <person name="Soares M.A."/>
            <person name="de Oliveira L.M."/>
            <person name="Marini M.M."/>
            <person name="Villalobos-Duno H."/>
            <person name="Cunha M.M."/>
            <person name="de Hoog S."/>
            <person name="da Silveira J.F."/>
            <person name="Henrissat B."/>
            <person name="Nino-Vega G.A."/>
            <person name="Cisalpino P.S."/>
            <person name="Mora-Montes H.M."/>
            <person name="Almeida S.R."/>
            <person name="Stajich J.E."/>
            <person name="Lopes-Bezerra L.M."/>
            <person name="Vasconcelos A.T."/>
            <person name="Felipe M.S."/>
        </authorList>
    </citation>
    <scope>NUCLEOTIDE SEQUENCE [LARGE SCALE GENOMIC DNA]</scope>
    <source>
        <strain evidence="2 3">1099-18</strain>
    </source>
</reference>
<dbReference type="GeneID" id="27666663"/>
<feature type="compositionally biased region" description="Basic and acidic residues" evidence="1">
    <location>
        <begin position="32"/>
        <end position="76"/>
    </location>
</feature>
<protein>
    <submittedName>
        <fullName evidence="2">Uncharacterized protein</fullName>
    </submittedName>
</protein>
<feature type="region of interest" description="Disordered" evidence="1">
    <location>
        <begin position="1"/>
        <end position="162"/>
    </location>
</feature>
<dbReference type="EMBL" id="AXCR01000010">
    <property type="protein sequence ID" value="KJR82827.1"/>
    <property type="molecule type" value="Genomic_DNA"/>
</dbReference>
<accession>A0A0F2LZD4</accession>
<reference evidence="2 3" key="2">
    <citation type="journal article" date="2015" name="Eukaryot. Cell">
        <title>Asexual propagation of a virulent clone complex in a human and feline outbreak of sporotrichosis.</title>
        <authorList>
            <person name="Teixeira Mde M."/>
            <person name="Rodrigues A.M."/>
            <person name="Tsui C.K."/>
            <person name="de Almeida L.G."/>
            <person name="Van Diepeningen A.D."/>
            <person name="van den Ende B.G."/>
            <person name="Fernandes G.F."/>
            <person name="Kano R."/>
            <person name="Hamelin R.C."/>
            <person name="Lopes-Bezerra L.M."/>
            <person name="Vasconcelos A.T."/>
            <person name="de Hoog S."/>
            <person name="de Camargo Z.P."/>
            <person name="Felipe M.S."/>
        </authorList>
    </citation>
    <scope>NUCLEOTIDE SEQUENCE [LARGE SCALE GENOMIC DNA]</scope>
    <source>
        <strain evidence="2 3">1099-18</strain>
    </source>
</reference>
<dbReference type="VEuPathDB" id="FungiDB:SPSK_04584"/>
<evidence type="ECO:0000313" key="3">
    <source>
        <dbReference type="Proteomes" id="UP000033710"/>
    </source>
</evidence>
<feature type="compositionally biased region" description="Basic and acidic residues" evidence="1">
    <location>
        <begin position="117"/>
        <end position="138"/>
    </location>
</feature>
<evidence type="ECO:0000313" key="2">
    <source>
        <dbReference type="EMBL" id="KJR82827.1"/>
    </source>
</evidence>
<sequence>MFRWSSASSLSKRGKQKVWEPRVLSLQSAKNGESETECHRARDRERRNEMRKESNGASRADETERERKEATKAERLRGRRYRENWTVVGRGPLGMVSKGVASRLQQRSTSGESGGGKTRDESTRRDGARQARQGEKRKGVQARPEWSQESKGGVGEDDLERVRDRRREVIRPLRVETVCAVVWV</sequence>
<evidence type="ECO:0000256" key="1">
    <source>
        <dbReference type="SAM" id="MobiDB-lite"/>
    </source>
</evidence>
<dbReference type="RefSeq" id="XP_016585503.1">
    <property type="nucleotide sequence ID" value="XM_016731386.1"/>
</dbReference>
<proteinExistence type="predicted"/>
<gene>
    <name evidence="2" type="ORF">SPSK_04584</name>
</gene>
<dbReference type="AlphaFoldDB" id="A0A0F2LZD4"/>